<evidence type="ECO:0000256" key="1">
    <source>
        <dbReference type="SAM" id="MobiDB-lite"/>
    </source>
</evidence>
<dbReference type="EMBL" id="JAUYZG010000025">
    <property type="protein sequence ID" value="KAK2867662.1"/>
    <property type="molecule type" value="Genomic_DNA"/>
</dbReference>
<comment type="caution">
    <text evidence="2">The sequence shown here is derived from an EMBL/GenBank/DDBJ whole genome shotgun (WGS) entry which is preliminary data.</text>
</comment>
<dbReference type="Proteomes" id="UP001187343">
    <property type="component" value="Unassembled WGS sequence"/>
</dbReference>
<gene>
    <name evidence="2" type="ORF">Q8A67_025779</name>
</gene>
<protein>
    <submittedName>
        <fullName evidence="2">Uncharacterized protein</fullName>
    </submittedName>
</protein>
<dbReference type="AlphaFoldDB" id="A0AA88NV71"/>
<name>A0AA88NV71_9TELE</name>
<evidence type="ECO:0000313" key="3">
    <source>
        <dbReference type="Proteomes" id="UP001187343"/>
    </source>
</evidence>
<proteinExistence type="predicted"/>
<evidence type="ECO:0000313" key="2">
    <source>
        <dbReference type="EMBL" id="KAK2867662.1"/>
    </source>
</evidence>
<feature type="region of interest" description="Disordered" evidence="1">
    <location>
        <begin position="1"/>
        <end position="33"/>
    </location>
</feature>
<organism evidence="2 3">
    <name type="scientific">Cirrhinus molitorella</name>
    <name type="common">mud carp</name>
    <dbReference type="NCBI Taxonomy" id="172907"/>
    <lineage>
        <taxon>Eukaryota</taxon>
        <taxon>Metazoa</taxon>
        <taxon>Chordata</taxon>
        <taxon>Craniata</taxon>
        <taxon>Vertebrata</taxon>
        <taxon>Euteleostomi</taxon>
        <taxon>Actinopterygii</taxon>
        <taxon>Neopterygii</taxon>
        <taxon>Teleostei</taxon>
        <taxon>Ostariophysi</taxon>
        <taxon>Cypriniformes</taxon>
        <taxon>Cyprinidae</taxon>
        <taxon>Labeoninae</taxon>
        <taxon>Labeonini</taxon>
        <taxon>Cirrhinus</taxon>
    </lineage>
</organism>
<sequence>MLQSDASRSGFMTAGPRRAESGPGERSGTPSGKWKAVSVWNADCCTSAGFRQDYSVYWLKMRVLERETFFPLDACPQSSGQLPAGLQSV</sequence>
<accession>A0AA88NV71</accession>
<reference evidence="2" key="1">
    <citation type="submission" date="2023-08" db="EMBL/GenBank/DDBJ databases">
        <title>Chromosome-level Genome Assembly of mud carp (Cirrhinus molitorella).</title>
        <authorList>
            <person name="Liu H."/>
        </authorList>
    </citation>
    <scope>NUCLEOTIDE SEQUENCE</scope>
    <source>
        <strain evidence="2">Prfri</strain>
        <tissue evidence="2">Muscle</tissue>
    </source>
</reference>
<keyword evidence="3" id="KW-1185">Reference proteome</keyword>